<gene>
    <name evidence="14" type="ORF">DI392_10420</name>
</gene>
<evidence type="ECO:0000259" key="12">
    <source>
        <dbReference type="PROSITE" id="PS50111"/>
    </source>
</evidence>
<dbReference type="OrthoDB" id="2489132at2"/>
<feature type="transmembrane region" description="Helical" evidence="11">
    <location>
        <begin position="281"/>
        <end position="305"/>
    </location>
</feature>
<keyword evidence="8 10" id="KW-0807">Transducer</keyword>
<dbReference type="GO" id="GO:0005886">
    <property type="term" value="C:plasma membrane"/>
    <property type="evidence" value="ECO:0007669"/>
    <property type="project" value="UniProtKB-SubCell"/>
</dbReference>
<evidence type="ECO:0000256" key="5">
    <source>
        <dbReference type="ARBA" id="ARBA00022692"/>
    </source>
</evidence>
<dbReference type="Pfam" id="PF00672">
    <property type="entry name" value="HAMP"/>
    <property type="match status" value="1"/>
</dbReference>
<comment type="subcellular location">
    <subcellularLocation>
        <location evidence="1">Cell inner membrane</location>
    </subcellularLocation>
    <subcellularLocation>
        <location evidence="2">Cell membrane</location>
        <topology evidence="2">Multi-pass membrane protein</topology>
    </subcellularLocation>
</comment>
<keyword evidence="3" id="KW-1003">Cell membrane</keyword>
<dbReference type="GO" id="GO:0006935">
    <property type="term" value="P:chemotaxis"/>
    <property type="evidence" value="ECO:0007669"/>
    <property type="project" value="UniProtKB-KW"/>
</dbReference>
<keyword evidence="15" id="KW-1185">Reference proteome</keyword>
<dbReference type="RefSeq" id="WP_109319848.1">
    <property type="nucleotide sequence ID" value="NZ_QFWT01000005.1"/>
</dbReference>
<evidence type="ECO:0000256" key="6">
    <source>
        <dbReference type="ARBA" id="ARBA00022989"/>
    </source>
</evidence>
<dbReference type="CDD" id="cd11386">
    <property type="entry name" value="MCP_signal"/>
    <property type="match status" value="1"/>
</dbReference>
<proteinExistence type="inferred from homology"/>
<dbReference type="FunFam" id="1.10.287.950:FF:000001">
    <property type="entry name" value="Methyl-accepting chemotaxis sensory transducer"/>
    <property type="match status" value="1"/>
</dbReference>
<feature type="domain" description="HAMP" evidence="13">
    <location>
        <begin position="302"/>
        <end position="356"/>
    </location>
</feature>
<evidence type="ECO:0000256" key="7">
    <source>
        <dbReference type="ARBA" id="ARBA00023136"/>
    </source>
</evidence>
<protein>
    <submittedName>
        <fullName evidence="14">Methyl-accepting chemotaxis protein</fullName>
    </submittedName>
</protein>
<evidence type="ECO:0000256" key="2">
    <source>
        <dbReference type="ARBA" id="ARBA00004651"/>
    </source>
</evidence>
<dbReference type="SMART" id="SM00283">
    <property type="entry name" value="MA"/>
    <property type="match status" value="1"/>
</dbReference>
<organism evidence="14 15">
    <name type="scientific">Vibrio albus</name>
    <dbReference type="NCBI Taxonomy" id="2200953"/>
    <lineage>
        <taxon>Bacteria</taxon>
        <taxon>Pseudomonadati</taxon>
        <taxon>Pseudomonadota</taxon>
        <taxon>Gammaproteobacteria</taxon>
        <taxon>Vibrionales</taxon>
        <taxon>Vibrionaceae</taxon>
        <taxon>Vibrio</taxon>
    </lineage>
</organism>
<dbReference type="AlphaFoldDB" id="A0A2U3B974"/>
<dbReference type="PROSITE" id="PS50111">
    <property type="entry name" value="CHEMOTAXIS_TRANSDUC_2"/>
    <property type="match status" value="1"/>
</dbReference>
<dbReference type="Gene3D" id="1.10.287.950">
    <property type="entry name" value="Methyl-accepting chemotaxis protein"/>
    <property type="match status" value="1"/>
</dbReference>
<accession>A0A2U3B974</accession>
<comment type="caution">
    <text evidence="14">The sequence shown here is derived from an EMBL/GenBank/DDBJ whole genome shotgun (WGS) entry which is preliminary data.</text>
</comment>
<dbReference type="InterPro" id="IPR033479">
    <property type="entry name" value="dCache_1"/>
</dbReference>
<keyword evidence="6 11" id="KW-1133">Transmembrane helix</keyword>
<evidence type="ECO:0000256" key="4">
    <source>
        <dbReference type="ARBA" id="ARBA00022500"/>
    </source>
</evidence>
<keyword evidence="7 11" id="KW-0472">Membrane</keyword>
<sequence length="634" mass="68485">MKTLGFKSTLLVSVCLLIALSLGLSNYLSYQHEKQTLEQNIYGGATGLVSTESNIIDTFIRMKSQAVDELANDYQTYQYRDGHAERMRIGAKLTSVSNLMVAFENGDSYASADFPDWNNHKNPPSYDARKRPWYKDAMQTNQLVYTEPYIDANNGELLVSIAKRFQGGVILADISLSVLDKTVQSIDMPGALAVIMTEDSSVLASTSPAVPSGSKLTDISTLVDPVRQATSTDSAIINYVLKGVDKVMFTHRISFGDKNWYLVVGLNKATAFASLEETKTYASILTAILVIGSIIITLLILRILYKPILNLKKTIAGLSTGNGDLTQRLEVTSQDDLGQIAHGVNLFIESLQKMLLEINEASKHLQQDAAELLSQSGNNASILERHVIETEQVVTAIEEMNATAESVAHHASEAASLTTQATDDGAESIQVVSRAQTQVTSLVTDVEETSQQLTSMSEEAKSITSILQVIGDIAEQTNLLALNAAIEAARAGEQGRGFAVVADEVRALASRTQASTQEIETSLNRLLSGTDAVVSSMNGTQGRCQDTFEHTDQVGSIIQQLVNHINGINDLSAQIATAAEEQSSVSNDISRNMTAISDMVRELNSSGEASVALSNNIAQVNHELSNIVSKFKLA</sequence>
<dbReference type="InterPro" id="IPR029151">
    <property type="entry name" value="Sensor-like_sf"/>
</dbReference>
<reference evidence="14 15" key="1">
    <citation type="submission" date="2018-05" db="EMBL/GenBank/DDBJ databases">
        <title>Vibrio limimaris sp. nov., isolated from marine sediment.</title>
        <authorList>
            <person name="Li C.-M."/>
        </authorList>
    </citation>
    <scope>NUCLEOTIDE SEQUENCE [LARGE SCALE GENOMIC DNA]</scope>
    <source>
        <strain evidence="14 15">E4404</strain>
    </source>
</reference>
<dbReference type="Pfam" id="PF02743">
    <property type="entry name" value="dCache_1"/>
    <property type="match status" value="1"/>
</dbReference>
<dbReference type="Gene3D" id="3.30.450.20">
    <property type="entry name" value="PAS domain"/>
    <property type="match status" value="1"/>
</dbReference>
<dbReference type="SMART" id="SM00304">
    <property type="entry name" value="HAMP"/>
    <property type="match status" value="1"/>
</dbReference>
<keyword evidence="5 11" id="KW-0812">Transmembrane</keyword>
<dbReference type="InterPro" id="IPR003660">
    <property type="entry name" value="HAMP_dom"/>
</dbReference>
<dbReference type="CDD" id="cd12913">
    <property type="entry name" value="PDC1_MCP_like"/>
    <property type="match status" value="1"/>
</dbReference>
<evidence type="ECO:0000256" key="1">
    <source>
        <dbReference type="ARBA" id="ARBA00004533"/>
    </source>
</evidence>
<dbReference type="SUPFAM" id="SSF103190">
    <property type="entry name" value="Sensory domain-like"/>
    <property type="match status" value="1"/>
</dbReference>
<dbReference type="PANTHER" id="PTHR32089">
    <property type="entry name" value="METHYL-ACCEPTING CHEMOTAXIS PROTEIN MCPB"/>
    <property type="match status" value="1"/>
</dbReference>
<feature type="domain" description="Methyl-accepting transducer" evidence="12">
    <location>
        <begin position="361"/>
        <end position="597"/>
    </location>
</feature>
<dbReference type="PROSITE" id="PS50885">
    <property type="entry name" value="HAMP"/>
    <property type="match status" value="1"/>
</dbReference>
<dbReference type="InterPro" id="IPR004089">
    <property type="entry name" value="MCPsignal_dom"/>
</dbReference>
<dbReference type="Proteomes" id="UP000245362">
    <property type="component" value="Unassembled WGS sequence"/>
</dbReference>
<dbReference type="PANTHER" id="PTHR32089:SF55">
    <property type="entry name" value="METHYL ACCEPTING SENSORY TRANSDUCER WITH CACHE_2 SMALL MOLECULE BINDING DOMAIN"/>
    <property type="match status" value="1"/>
</dbReference>
<evidence type="ECO:0000259" key="13">
    <source>
        <dbReference type="PROSITE" id="PS50885"/>
    </source>
</evidence>
<dbReference type="EMBL" id="QFWT01000005">
    <property type="protein sequence ID" value="PWI33264.1"/>
    <property type="molecule type" value="Genomic_DNA"/>
</dbReference>
<evidence type="ECO:0000256" key="3">
    <source>
        <dbReference type="ARBA" id="ARBA00022475"/>
    </source>
</evidence>
<evidence type="ECO:0000256" key="11">
    <source>
        <dbReference type="SAM" id="Phobius"/>
    </source>
</evidence>
<evidence type="ECO:0000313" key="14">
    <source>
        <dbReference type="EMBL" id="PWI33264.1"/>
    </source>
</evidence>
<name>A0A2U3B974_9VIBR</name>
<evidence type="ECO:0000256" key="9">
    <source>
        <dbReference type="ARBA" id="ARBA00029447"/>
    </source>
</evidence>
<evidence type="ECO:0000313" key="15">
    <source>
        <dbReference type="Proteomes" id="UP000245362"/>
    </source>
</evidence>
<dbReference type="GO" id="GO:0007165">
    <property type="term" value="P:signal transduction"/>
    <property type="evidence" value="ECO:0007669"/>
    <property type="project" value="UniProtKB-KW"/>
</dbReference>
<dbReference type="Pfam" id="PF00015">
    <property type="entry name" value="MCPsignal"/>
    <property type="match status" value="1"/>
</dbReference>
<comment type="similarity">
    <text evidence="9">Belongs to the methyl-accepting chemotaxis (MCP) protein family.</text>
</comment>
<evidence type="ECO:0000256" key="8">
    <source>
        <dbReference type="ARBA" id="ARBA00023224"/>
    </source>
</evidence>
<evidence type="ECO:0000256" key="10">
    <source>
        <dbReference type="PROSITE-ProRule" id="PRU00284"/>
    </source>
</evidence>
<dbReference type="CDD" id="cd06225">
    <property type="entry name" value="HAMP"/>
    <property type="match status" value="1"/>
</dbReference>
<keyword evidence="4" id="KW-0145">Chemotaxis</keyword>
<dbReference type="SUPFAM" id="SSF58104">
    <property type="entry name" value="Methyl-accepting chemotaxis protein (MCP) signaling domain"/>
    <property type="match status" value="1"/>
</dbReference>